<evidence type="ECO:0000313" key="3">
    <source>
        <dbReference type="EMBL" id="QEG23242.1"/>
    </source>
</evidence>
<sequence length="341" mass="36735">MSKIFITGGTGCIGASAIHNLLTHYGSEIESIIIVSRTGDPKLMKIWLGDSIDELVESGKLQFVAVDIGDSDALEKALQEHQPTHIMHLGALQSPDCDSTPAKGVEINVLGTLNLFAAVEKLETKVERFVFASSAAVYGKRSMYAGDIIPESETLAPPNYYGVWKVAGEHLAALFHERSGIPTVSLRLNTTYGPGRDRGKTSAPTVALKSIALGSHDGKSIAFRMPYQGRENYHYVEDVGAHFAGVCMLPFEGCEAFNIKGKTIPVTEFLEIASSVATELGMNEIDLGVEEDASPNLFICDLDDQKVDAAFPGLPKTPIEVGVRKSLETFQKHAAAGELKL</sequence>
<organism evidence="3 4">
    <name type="scientific">Mariniblastus fucicola</name>
    <dbReference type="NCBI Taxonomy" id="980251"/>
    <lineage>
        <taxon>Bacteria</taxon>
        <taxon>Pseudomonadati</taxon>
        <taxon>Planctomycetota</taxon>
        <taxon>Planctomycetia</taxon>
        <taxon>Pirellulales</taxon>
        <taxon>Pirellulaceae</taxon>
        <taxon>Mariniblastus</taxon>
    </lineage>
</organism>
<accession>A0A5B9PE81</accession>
<dbReference type="Proteomes" id="UP000322214">
    <property type="component" value="Chromosome"/>
</dbReference>
<dbReference type="InterPro" id="IPR001509">
    <property type="entry name" value="Epimerase_deHydtase"/>
</dbReference>
<feature type="domain" description="NAD-dependent epimerase/dehydratase" evidence="2">
    <location>
        <begin position="4"/>
        <end position="240"/>
    </location>
</feature>
<dbReference type="PANTHER" id="PTHR43000">
    <property type="entry name" value="DTDP-D-GLUCOSE 4,6-DEHYDRATASE-RELATED"/>
    <property type="match status" value="1"/>
</dbReference>
<keyword evidence="4" id="KW-1185">Reference proteome</keyword>
<evidence type="ECO:0000256" key="1">
    <source>
        <dbReference type="ARBA" id="ARBA00007637"/>
    </source>
</evidence>
<evidence type="ECO:0000259" key="2">
    <source>
        <dbReference type="Pfam" id="PF01370"/>
    </source>
</evidence>
<comment type="similarity">
    <text evidence="1">Belongs to the NAD(P)-dependent epimerase/dehydratase family.</text>
</comment>
<protein>
    <submittedName>
        <fullName evidence="3">dTDP-glucose 4,6-dehydratase 2</fullName>
        <ecNumber evidence="3">4.2.1.46</ecNumber>
    </submittedName>
</protein>
<dbReference type="SUPFAM" id="SSF51735">
    <property type="entry name" value="NAD(P)-binding Rossmann-fold domains"/>
    <property type="match status" value="1"/>
</dbReference>
<dbReference type="GO" id="GO:0008460">
    <property type="term" value="F:dTDP-glucose 4,6-dehydratase activity"/>
    <property type="evidence" value="ECO:0007669"/>
    <property type="project" value="UniProtKB-EC"/>
</dbReference>
<dbReference type="EC" id="4.2.1.46" evidence="3"/>
<dbReference type="CDD" id="cd08946">
    <property type="entry name" value="SDR_e"/>
    <property type="match status" value="1"/>
</dbReference>
<gene>
    <name evidence="3" type="primary">rffG_2</name>
    <name evidence="3" type="ORF">MFFC18_31380</name>
</gene>
<keyword evidence="3" id="KW-0456">Lyase</keyword>
<dbReference type="AlphaFoldDB" id="A0A5B9PE81"/>
<dbReference type="STRING" id="980251.GCA_001642875_00534"/>
<dbReference type="Pfam" id="PF01370">
    <property type="entry name" value="Epimerase"/>
    <property type="match status" value="1"/>
</dbReference>
<reference evidence="3 4" key="1">
    <citation type="submission" date="2019-08" db="EMBL/GenBank/DDBJ databases">
        <title>Deep-cultivation of Planctomycetes and their phenomic and genomic characterization uncovers novel biology.</title>
        <authorList>
            <person name="Wiegand S."/>
            <person name="Jogler M."/>
            <person name="Boedeker C."/>
            <person name="Pinto D."/>
            <person name="Vollmers J."/>
            <person name="Rivas-Marin E."/>
            <person name="Kohn T."/>
            <person name="Peeters S.H."/>
            <person name="Heuer A."/>
            <person name="Rast P."/>
            <person name="Oberbeckmann S."/>
            <person name="Bunk B."/>
            <person name="Jeske O."/>
            <person name="Meyerdierks A."/>
            <person name="Storesund J.E."/>
            <person name="Kallscheuer N."/>
            <person name="Luecker S."/>
            <person name="Lage O.M."/>
            <person name="Pohl T."/>
            <person name="Merkel B.J."/>
            <person name="Hornburger P."/>
            <person name="Mueller R.-W."/>
            <person name="Bruemmer F."/>
            <person name="Labrenz M."/>
            <person name="Spormann A.M."/>
            <person name="Op den Camp H."/>
            <person name="Overmann J."/>
            <person name="Amann R."/>
            <person name="Jetten M.S.M."/>
            <person name="Mascher T."/>
            <person name="Medema M.H."/>
            <person name="Devos D.P."/>
            <person name="Kaster A.-K."/>
            <person name="Ovreas L."/>
            <person name="Rohde M."/>
            <person name="Galperin M.Y."/>
            <person name="Jogler C."/>
        </authorList>
    </citation>
    <scope>NUCLEOTIDE SEQUENCE [LARGE SCALE GENOMIC DNA]</scope>
    <source>
        <strain evidence="3 4">FC18</strain>
    </source>
</reference>
<dbReference type="KEGG" id="mff:MFFC18_31380"/>
<dbReference type="OrthoDB" id="9801056at2"/>
<name>A0A5B9PE81_9BACT</name>
<dbReference type="InterPro" id="IPR036291">
    <property type="entry name" value="NAD(P)-bd_dom_sf"/>
</dbReference>
<dbReference type="Gene3D" id="3.40.50.720">
    <property type="entry name" value="NAD(P)-binding Rossmann-like Domain"/>
    <property type="match status" value="1"/>
</dbReference>
<proteinExistence type="inferred from homology"/>
<dbReference type="EMBL" id="CP042912">
    <property type="protein sequence ID" value="QEG23242.1"/>
    <property type="molecule type" value="Genomic_DNA"/>
</dbReference>
<dbReference type="RefSeq" id="WP_075083418.1">
    <property type="nucleotide sequence ID" value="NZ_CP042912.1"/>
</dbReference>
<evidence type="ECO:0000313" key="4">
    <source>
        <dbReference type="Proteomes" id="UP000322214"/>
    </source>
</evidence>